<evidence type="ECO:0000313" key="2">
    <source>
        <dbReference type="Proteomes" id="UP000007490"/>
    </source>
</evidence>
<reference evidence="2" key="1">
    <citation type="submission" date="2011-02" db="EMBL/GenBank/DDBJ databases">
        <title>Complete sequence of Methanobacterium sp. AL-21.</title>
        <authorList>
            <consortium name="US DOE Joint Genome Institute"/>
            <person name="Lucas S."/>
            <person name="Copeland A."/>
            <person name="Lapidus A."/>
            <person name="Cheng J.-F."/>
            <person name="Goodwin L."/>
            <person name="Pitluck S."/>
            <person name="Chertkov O."/>
            <person name="Detter J.C."/>
            <person name="Han C."/>
            <person name="Tapia R."/>
            <person name="Land M."/>
            <person name="Hauser L."/>
            <person name="Kyrpides N."/>
            <person name="Ivanova N."/>
            <person name="Mikhailova N."/>
            <person name="Pagani I."/>
            <person name="Cadillo-Quiroz H."/>
            <person name="Imachi H."/>
            <person name="Zinder S."/>
            <person name="Liu W."/>
            <person name="Woyke T."/>
        </authorList>
    </citation>
    <scope>NUCLEOTIDE SEQUENCE [LARGE SCALE GENOMIC DNA]</scope>
    <source>
        <strain evidence="2">AL-21</strain>
    </source>
</reference>
<dbReference type="Proteomes" id="UP000007490">
    <property type="component" value="Chromosome"/>
</dbReference>
<organism evidence="1 2">
    <name type="scientific">Methanobacterium lacus (strain AL-21)</name>
    <dbReference type="NCBI Taxonomy" id="877455"/>
    <lineage>
        <taxon>Archaea</taxon>
        <taxon>Methanobacteriati</taxon>
        <taxon>Methanobacteriota</taxon>
        <taxon>Methanomada group</taxon>
        <taxon>Methanobacteria</taxon>
        <taxon>Methanobacteriales</taxon>
        <taxon>Methanobacteriaceae</taxon>
        <taxon>Methanobacterium</taxon>
    </lineage>
</organism>
<name>F0TCE5_METLA</name>
<evidence type="ECO:0000313" key="1">
    <source>
        <dbReference type="EMBL" id="ADZ10412.1"/>
    </source>
</evidence>
<proteinExistence type="predicted"/>
<dbReference type="AlphaFoldDB" id="F0TCE5"/>
<reference evidence="1 2" key="2">
    <citation type="journal article" date="2014" name="Int. J. Syst. Evol. Microbiol.">
        <title>Methanobacterium paludis sp. nov. and a novel strain of Methanobacterium lacus isolated from northern peatlands.</title>
        <authorList>
            <person name="Cadillo-Quiroz H."/>
            <person name="Brauer S.L."/>
            <person name="Goodson N."/>
            <person name="Yavitt J.B."/>
            <person name="Zinder S.H."/>
        </authorList>
    </citation>
    <scope>NUCLEOTIDE SEQUENCE [LARGE SCALE GENOMIC DNA]</scope>
    <source>
        <strain evidence="1 2">AL-21</strain>
    </source>
</reference>
<dbReference type="GeneID" id="10278661"/>
<keyword evidence="2" id="KW-1185">Reference proteome</keyword>
<dbReference type="STRING" id="877455.Metbo_2198"/>
<protein>
    <submittedName>
        <fullName evidence="1">Uncharacterized conserved protein UCP006577</fullName>
    </submittedName>
</protein>
<dbReference type="HOGENOM" id="CLU_159086_1_0_2"/>
<accession>F0TCE5</accession>
<dbReference type="EMBL" id="CP002551">
    <property type="protein sequence ID" value="ADZ10412.1"/>
    <property type="molecule type" value="Genomic_DNA"/>
</dbReference>
<dbReference type="InterPro" id="IPR012031">
    <property type="entry name" value="MTH0776-like"/>
</dbReference>
<dbReference type="eggNOG" id="arCOG04844">
    <property type="taxonomic scope" value="Archaea"/>
</dbReference>
<dbReference type="KEGG" id="mel:Metbo_2198"/>
<dbReference type="PIRSF" id="PIRSF006577">
    <property type="entry name" value="UCP006577"/>
    <property type="match status" value="1"/>
</dbReference>
<sequence>MSFCLEQHLQQSEDYKILIKNTGFKEAKKVIEKHSPKKVYVNAGEKILGARIIGIPPIPIGINDDESKVTLPYTKPCHGTAVVELPLEKDEIDKIKSSAIKD</sequence>
<gene>
    <name evidence="1" type="ordered locus">Metbo_2198</name>
</gene>
<dbReference type="RefSeq" id="WP_013645763.1">
    <property type="nucleotide sequence ID" value="NC_015216.1"/>
</dbReference>
<dbReference type="Pfam" id="PF08979">
    <property type="entry name" value="DUF1894"/>
    <property type="match status" value="1"/>
</dbReference>
<dbReference type="OrthoDB" id="109565at2157"/>